<gene>
    <name evidence="1" type="ORF">NPIL_196051</name>
</gene>
<comment type="caution">
    <text evidence="1">The sequence shown here is derived from an EMBL/GenBank/DDBJ whole genome shotgun (WGS) entry which is preliminary data.</text>
</comment>
<dbReference type="OrthoDB" id="6434956at2759"/>
<proteinExistence type="predicted"/>
<evidence type="ECO:0008006" key="3">
    <source>
        <dbReference type="Google" id="ProtNLM"/>
    </source>
</evidence>
<keyword evidence="2" id="KW-1185">Reference proteome</keyword>
<dbReference type="Proteomes" id="UP000887013">
    <property type="component" value="Unassembled WGS sequence"/>
</dbReference>
<dbReference type="EMBL" id="BMAW01104423">
    <property type="protein sequence ID" value="GFT14302.1"/>
    <property type="molecule type" value="Genomic_DNA"/>
</dbReference>
<name>A0A8X6NI48_NEPPI</name>
<evidence type="ECO:0000313" key="2">
    <source>
        <dbReference type="Proteomes" id="UP000887013"/>
    </source>
</evidence>
<sequence>MLCSSSGYSYAMEIYSGRKNESSKMPQGEDVVTQLLDEIADPNNNMLAKKTRGAMDYRSDGNVFLCNWNDNTVVTVASNHQTHKPISNTK</sequence>
<organism evidence="1 2">
    <name type="scientific">Nephila pilipes</name>
    <name type="common">Giant wood spider</name>
    <name type="synonym">Nephila maculata</name>
    <dbReference type="NCBI Taxonomy" id="299642"/>
    <lineage>
        <taxon>Eukaryota</taxon>
        <taxon>Metazoa</taxon>
        <taxon>Ecdysozoa</taxon>
        <taxon>Arthropoda</taxon>
        <taxon>Chelicerata</taxon>
        <taxon>Arachnida</taxon>
        <taxon>Araneae</taxon>
        <taxon>Araneomorphae</taxon>
        <taxon>Entelegynae</taxon>
        <taxon>Araneoidea</taxon>
        <taxon>Nephilidae</taxon>
        <taxon>Nephila</taxon>
    </lineage>
</organism>
<protein>
    <recommendedName>
        <fullName evidence="3">PiggyBac transposable element-derived protein domain-containing protein</fullName>
    </recommendedName>
</protein>
<evidence type="ECO:0000313" key="1">
    <source>
        <dbReference type="EMBL" id="GFT14302.1"/>
    </source>
</evidence>
<accession>A0A8X6NI48</accession>
<reference evidence="1" key="1">
    <citation type="submission" date="2020-08" db="EMBL/GenBank/DDBJ databases">
        <title>Multicomponent nature underlies the extraordinary mechanical properties of spider dragline silk.</title>
        <authorList>
            <person name="Kono N."/>
            <person name="Nakamura H."/>
            <person name="Mori M."/>
            <person name="Yoshida Y."/>
            <person name="Ohtoshi R."/>
            <person name="Malay A.D."/>
            <person name="Moran D.A.P."/>
            <person name="Tomita M."/>
            <person name="Numata K."/>
            <person name="Arakawa K."/>
        </authorList>
    </citation>
    <scope>NUCLEOTIDE SEQUENCE</scope>
</reference>
<dbReference type="AlphaFoldDB" id="A0A8X6NI48"/>